<evidence type="ECO:0000256" key="1">
    <source>
        <dbReference type="ARBA" id="ARBA00004429"/>
    </source>
</evidence>
<accession>A0A2X4TCE5</accession>
<dbReference type="GO" id="GO:0022857">
    <property type="term" value="F:transmembrane transporter activity"/>
    <property type="evidence" value="ECO:0007669"/>
    <property type="project" value="InterPro"/>
</dbReference>
<proteinExistence type="predicted"/>
<evidence type="ECO:0000313" key="7">
    <source>
        <dbReference type="Proteomes" id="UP000248731"/>
    </source>
</evidence>
<dbReference type="InterPro" id="IPR036259">
    <property type="entry name" value="MFS_trans_sf"/>
</dbReference>
<keyword evidence="7" id="KW-1185">Reference proteome</keyword>
<keyword evidence="2" id="KW-1003">Cell membrane</keyword>
<sequence length="77" mass="8738">MNFFAIRNVEHSILGIAFEPEQYQALNPFWIIIGSPILATIYNKMGDTLPMPIEIRHWYGAVFRRIPGSAAGCQICK</sequence>
<name>A0A2X4TCE5_SALER</name>
<keyword evidence="4" id="KW-1133">Transmembrane helix</keyword>
<comment type="subcellular location">
    <subcellularLocation>
        <location evidence="1">Cell inner membrane</location>
        <topology evidence="1">Multi-pass membrane protein</topology>
    </subcellularLocation>
</comment>
<dbReference type="Pfam" id="PF00854">
    <property type="entry name" value="PTR2"/>
    <property type="match status" value="1"/>
</dbReference>
<dbReference type="Proteomes" id="UP000248731">
    <property type="component" value="Chromosome 1"/>
</dbReference>
<dbReference type="GO" id="GO:0005886">
    <property type="term" value="C:plasma membrane"/>
    <property type="evidence" value="ECO:0007669"/>
    <property type="project" value="UniProtKB-SubCell"/>
</dbReference>
<evidence type="ECO:0000256" key="4">
    <source>
        <dbReference type="ARBA" id="ARBA00022989"/>
    </source>
</evidence>
<dbReference type="Gene3D" id="1.20.1250.20">
    <property type="entry name" value="MFS general substrate transporter like domains"/>
    <property type="match status" value="1"/>
</dbReference>
<keyword evidence="5" id="KW-0472">Membrane</keyword>
<evidence type="ECO:0000256" key="5">
    <source>
        <dbReference type="ARBA" id="ARBA00023136"/>
    </source>
</evidence>
<gene>
    <name evidence="6" type="primary">dtpA_3</name>
    <name evidence="6" type="ORF">NCTC7307_03047</name>
</gene>
<evidence type="ECO:0000313" key="6">
    <source>
        <dbReference type="EMBL" id="SQI25016.1"/>
    </source>
</evidence>
<evidence type="ECO:0000256" key="2">
    <source>
        <dbReference type="ARBA" id="ARBA00022519"/>
    </source>
</evidence>
<keyword evidence="3" id="KW-0812">Transmembrane</keyword>
<keyword evidence="2" id="KW-0997">Cell inner membrane</keyword>
<dbReference type="EMBL" id="LS483466">
    <property type="protein sequence ID" value="SQI25016.1"/>
    <property type="molecule type" value="Genomic_DNA"/>
</dbReference>
<evidence type="ECO:0000256" key="3">
    <source>
        <dbReference type="ARBA" id="ARBA00022692"/>
    </source>
</evidence>
<organism evidence="6 7">
    <name type="scientific">Salmonella enterica subsp. arizonae</name>
    <dbReference type="NCBI Taxonomy" id="59203"/>
    <lineage>
        <taxon>Bacteria</taxon>
        <taxon>Pseudomonadati</taxon>
        <taxon>Pseudomonadota</taxon>
        <taxon>Gammaproteobacteria</taxon>
        <taxon>Enterobacterales</taxon>
        <taxon>Enterobacteriaceae</taxon>
        <taxon>Salmonella</taxon>
    </lineage>
</organism>
<reference evidence="6 7" key="1">
    <citation type="submission" date="2018-06" db="EMBL/GenBank/DDBJ databases">
        <authorList>
            <consortium name="Pathogen Informatics"/>
            <person name="Doyle S."/>
        </authorList>
    </citation>
    <scope>NUCLEOTIDE SEQUENCE [LARGE SCALE GENOMIC DNA]</scope>
    <source>
        <strain evidence="6 7">NCTC7307</strain>
    </source>
</reference>
<dbReference type="InterPro" id="IPR000109">
    <property type="entry name" value="POT_fam"/>
</dbReference>
<protein>
    <submittedName>
        <fullName evidence="6">Proton/oligopeptide symporter</fullName>
    </submittedName>
</protein>
<dbReference type="AlphaFoldDB" id="A0A2X4TCE5"/>